<evidence type="ECO:0000256" key="2">
    <source>
        <dbReference type="ARBA" id="ARBA00022629"/>
    </source>
</evidence>
<sequence>MTSGLLIGIDVGTSSVKVVATDTCGQRIADCSVRYPTATDGAGAEQDARSWWAAVARAATTVIGSSPVTAVAVTSQAPTLVPIDADGTPTAPALTWLDRRAVNEANRIADVVPESRNGPDPFFGTAKLPWLASHRSSAMDKTTHVLSANGFIVQQLTGVAVLDDTTASLMQGFNDQETSFDERLLKAEPSMRYLPRIVPSSAVVGWVTAEAARVTGIPVGTPVVAGGIDSVGSALEAGTLEVGDPLVDMTGFSSVTILAVPRGTYVPGFIHSRHCVPDVDLLITAQVTAGATVDWINNLDTTRDLRDDDAILSRDRPGRLTMVPSLAGERTPSWNQSARGIIDGIDLAIDGTDLMLAAMEGNALALAQDVAALRDHGFAVDRAISTGGGASSRAWLAIKSDVLGIPIVRPASGHGAAQGAAALAGLAVGVYGSTDVLRQLAGAVEASYQPDPALTKKYAERLPRYTQLTGMNSSRSQSHGVSDPFSSLA</sequence>
<dbReference type="EC" id="2.7.1.17" evidence="8"/>
<dbReference type="InterPro" id="IPR043129">
    <property type="entry name" value="ATPase_NBD"/>
</dbReference>
<name>A0A846REH4_9MICC</name>
<keyword evidence="2" id="KW-0119">Carbohydrate metabolism</keyword>
<dbReference type="GO" id="GO:0042732">
    <property type="term" value="P:D-xylose metabolic process"/>
    <property type="evidence" value="ECO:0007669"/>
    <property type="project" value="UniProtKB-KW"/>
</dbReference>
<dbReference type="InterPro" id="IPR000577">
    <property type="entry name" value="Carb_kinase_FGGY"/>
</dbReference>
<gene>
    <name evidence="8" type="ORF">BJ994_000614</name>
</gene>
<dbReference type="InterPro" id="IPR018484">
    <property type="entry name" value="FGGY_N"/>
</dbReference>
<dbReference type="AlphaFoldDB" id="A0A846REH4"/>
<dbReference type="CDD" id="cd00366">
    <property type="entry name" value="ASKHA_NBD_FGGY"/>
    <property type="match status" value="1"/>
</dbReference>
<feature type="domain" description="Carbohydrate kinase FGGY N-terminal" evidence="6">
    <location>
        <begin position="6"/>
        <end position="234"/>
    </location>
</feature>
<reference evidence="8 9" key="1">
    <citation type="submission" date="2020-03" db="EMBL/GenBank/DDBJ databases">
        <title>Sequencing the genomes of 1000 actinobacteria strains.</title>
        <authorList>
            <person name="Klenk H.-P."/>
        </authorList>
    </citation>
    <scope>NUCLEOTIDE SEQUENCE [LARGE SCALE GENOMIC DNA]</scope>
    <source>
        <strain evidence="8 9">DSM 16403</strain>
    </source>
</reference>
<dbReference type="GO" id="GO:0004856">
    <property type="term" value="F:D-xylulokinase activity"/>
    <property type="evidence" value="ECO:0007669"/>
    <property type="project" value="UniProtKB-EC"/>
</dbReference>
<feature type="domain" description="Carbohydrate kinase FGGY C-terminal" evidence="7">
    <location>
        <begin position="267"/>
        <end position="427"/>
    </location>
</feature>
<dbReference type="InterPro" id="IPR018485">
    <property type="entry name" value="FGGY_C"/>
</dbReference>
<evidence type="ECO:0000256" key="3">
    <source>
        <dbReference type="ARBA" id="ARBA00022679"/>
    </source>
</evidence>
<keyword evidence="9" id="KW-1185">Reference proteome</keyword>
<dbReference type="PIRSF" id="PIRSF000538">
    <property type="entry name" value="GlpK"/>
    <property type="match status" value="1"/>
</dbReference>
<dbReference type="Pfam" id="PF00370">
    <property type="entry name" value="FGGY_N"/>
    <property type="match status" value="1"/>
</dbReference>
<comment type="caution">
    <text evidence="8">The sequence shown here is derived from an EMBL/GenBank/DDBJ whole genome shotgun (WGS) entry which is preliminary data.</text>
</comment>
<comment type="similarity">
    <text evidence="1">Belongs to the FGGY kinase family.</text>
</comment>
<dbReference type="SUPFAM" id="SSF53067">
    <property type="entry name" value="Actin-like ATPase domain"/>
    <property type="match status" value="2"/>
</dbReference>
<evidence type="ECO:0000256" key="5">
    <source>
        <dbReference type="SAM" id="MobiDB-lite"/>
    </source>
</evidence>
<dbReference type="RefSeq" id="WP_167991362.1">
    <property type="nucleotide sequence ID" value="NZ_JAATJL010000001.1"/>
</dbReference>
<dbReference type="EMBL" id="JAATJL010000001">
    <property type="protein sequence ID" value="NJC21538.1"/>
    <property type="molecule type" value="Genomic_DNA"/>
</dbReference>
<feature type="region of interest" description="Disordered" evidence="5">
    <location>
        <begin position="468"/>
        <end position="489"/>
    </location>
</feature>
<protein>
    <submittedName>
        <fullName evidence="8">Xylulokinase</fullName>
        <ecNumber evidence="8">2.7.1.17</ecNumber>
    </submittedName>
</protein>
<proteinExistence type="inferred from homology"/>
<dbReference type="Gene3D" id="3.30.420.40">
    <property type="match status" value="2"/>
</dbReference>
<keyword evidence="2" id="KW-0859">Xylose metabolism</keyword>
<dbReference type="PANTHER" id="PTHR43095">
    <property type="entry name" value="SUGAR KINASE"/>
    <property type="match status" value="1"/>
</dbReference>
<dbReference type="PANTHER" id="PTHR43095:SF5">
    <property type="entry name" value="XYLULOSE KINASE"/>
    <property type="match status" value="1"/>
</dbReference>
<evidence type="ECO:0000313" key="8">
    <source>
        <dbReference type="EMBL" id="NJC21538.1"/>
    </source>
</evidence>
<evidence type="ECO:0000259" key="7">
    <source>
        <dbReference type="Pfam" id="PF02782"/>
    </source>
</evidence>
<dbReference type="Proteomes" id="UP000547458">
    <property type="component" value="Unassembled WGS sequence"/>
</dbReference>
<evidence type="ECO:0000256" key="4">
    <source>
        <dbReference type="ARBA" id="ARBA00022777"/>
    </source>
</evidence>
<accession>A0A846REH4</accession>
<keyword evidence="4 8" id="KW-0418">Kinase</keyword>
<evidence type="ECO:0000259" key="6">
    <source>
        <dbReference type="Pfam" id="PF00370"/>
    </source>
</evidence>
<organism evidence="8 9">
    <name type="scientific">Arthrobacter pigmenti</name>
    <dbReference type="NCBI Taxonomy" id="271432"/>
    <lineage>
        <taxon>Bacteria</taxon>
        <taxon>Bacillati</taxon>
        <taxon>Actinomycetota</taxon>
        <taxon>Actinomycetes</taxon>
        <taxon>Micrococcales</taxon>
        <taxon>Micrococcaceae</taxon>
        <taxon>Arthrobacter</taxon>
    </lineage>
</organism>
<dbReference type="Pfam" id="PF02782">
    <property type="entry name" value="FGGY_C"/>
    <property type="match status" value="1"/>
</dbReference>
<evidence type="ECO:0000256" key="1">
    <source>
        <dbReference type="ARBA" id="ARBA00009156"/>
    </source>
</evidence>
<dbReference type="InterPro" id="IPR050406">
    <property type="entry name" value="FGGY_Carb_Kinase"/>
</dbReference>
<keyword evidence="3 8" id="KW-0808">Transferase</keyword>
<evidence type="ECO:0000313" key="9">
    <source>
        <dbReference type="Proteomes" id="UP000547458"/>
    </source>
</evidence>